<gene>
    <name evidence="1" type="ORF">AS202_19890</name>
</gene>
<dbReference type="KEGG" id="mod:AS202_19890"/>
<proteinExistence type="predicted"/>
<keyword evidence="1" id="KW-0614">Plasmid</keyword>
<evidence type="ECO:0000313" key="2">
    <source>
        <dbReference type="Proteomes" id="UP000069030"/>
    </source>
</evidence>
<name>A0AAI8G6U3_9FLAO</name>
<organism evidence="1 2">
    <name type="scientific">Myroides odoratimimus</name>
    <dbReference type="NCBI Taxonomy" id="76832"/>
    <lineage>
        <taxon>Bacteria</taxon>
        <taxon>Pseudomonadati</taxon>
        <taxon>Bacteroidota</taxon>
        <taxon>Flavobacteriia</taxon>
        <taxon>Flavobacteriales</taxon>
        <taxon>Flavobacteriaceae</taxon>
        <taxon>Myroides</taxon>
    </lineage>
</organism>
<dbReference type="EMBL" id="CP013691">
    <property type="protein sequence ID" value="ALU28445.1"/>
    <property type="molecule type" value="Genomic_DNA"/>
</dbReference>
<sequence length="168" mass="19794">MTDKKKKESAVQSRFKNTKTEFTELAAAPTIKEKAKKSLRTVNVNKEVITEYMDMAFNYFKSIGQIGVYSTSSFLCVAIEMVEELYIKKYGELLEPSESDKKFFAKRGPADRDTLSRYNHTDIKPIMFTITSDYYERYIQLMNTFYKNELSNLRSYGNSFYFYDFFLK</sequence>
<evidence type="ECO:0000313" key="1">
    <source>
        <dbReference type="EMBL" id="ALU28445.1"/>
    </source>
</evidence>
<geneLocation type="plasmid" evidence="1 2">
    <name>p63039</name>
</geneLocation>
<dbReference type="RefSeq" id="WP_058700090.1">
    <property type="nucleotide sequence ID" value="NZ_CP013691.1"/>
</dbReference>
<dbReference type="Proteomes" id="UP000069030">
    <property type="component" value="Plasmid p63039"/>
</dbReference>
<protein>
    <submittedName>
        <fullName evidence="1">Uncharacterized protein</fullName>
    </submittedName>
</protein>
<dbReference type="AlphaFoldDB" id="A0AAI8G6U3"/>
<accession>A0AAI8G6U3</accession>
<reference evidence="2" key="1">
    <citation type="journal article" date="2016" name="J. Zhejiang Univ. Sci. B">
        <title>Antibiotic resistance mechanisms of Myroides sp.</title>
        <authorList>
            <person name="Hu S."/>
            <person name="Yuan S."/>
            <person name="Qu H."/>
            <person name="Jiang T."/>
            <person name="Zhou Y."/>
            <person name="Wang M."/>
            <person name="Ming D."/>
        </authorList>
    </citation>
    <scope>NUCLEOTIDE SEQUENCE [LARGE SCALE GENOMIC DNA]</scope>
    <source>
        <strain evidence="2">PR63039</strain>
    </source>
</reference>